<organism evidence="3 4">
    <name type="scientific">Bursaphelenchus okinawaensis</name>
    <dbReference type="NCBI Taxonomy" id="465554"/>
    <lineage>
        <taxon>Eukaryota</taxon>
        <taxon>Metazoa</taxon>
        <taxon>Ecdysozoa</taxon>
        <taxon>Nematoda</taxon>
        <taxon>Chromadorea</taxon>
        <taxon>Rhabditida</taxon>
        <taxon>Tylenchina</taxon>
        <taxon>Tylenchomorpha</taxon>
        <taxon>Aphelenchoidea</taxon>
        <taxon>Aphelenchoididae</taxon>
        <taxon>Bursaphelenchus</taxon>
    </lineage>
</organism>
<name>A0A811KTF1_9BILA</name>
<sequence length="389" mass="44860">MNCFRRFLLFSTVLVILCNCVIAVADDKDEGFEHNYDYPKRKYSTVHHHNYLAKENNDNGDEVITSLANNDKAENLLKEEKSLSLKINKWVGTHLRIMTFNTWNMGRYVHDGRQKIAKHIKLNNVDVVGLQEVRATEEIEEVVKHLNTDSTETWSYIYYGNCAIVTKHTINLKSVAKTTSGVGVQILLDSKRKLMLYSLHMAYTNYAPYALMYRQSNVKALLDYGECSDQHCRCGNAKDLVKSQEFQDALGRTKTEPLFVLGDFNSPSHLDYAENLKHLHYGYSYQFPSTFIIQNATGMVDSYRELYPDVEKYPGASWSTVNVVMNTVDFNYMIREPQDRIDFILYKSSSVKAVKSGRYAGDFVTYPKDIVNNDWPSDHYAYISEFKGY</sequence>
<dbReference type="PANTHER" id="PTHR41349">
    <property type="match status" value="1"/>
</dbReference>
<dbReference type="EMBL" id="CAJFCW020000004">
    <property type="protein sequence ID" value="CAG9109376.1"/>
    <property type="molecule type" value="Genomic_DNA"/>
</dbReference>
<dbReference type="SUPFAM" id="SSF56219">
    <property type="entry name" value="DNase I-like"/>
    <property type="match status" value="1"/>
</dbReference>
<evidence type="ECO:0000313" key="4">
    <source>
        <dbReference type="Proteomes" id="UP000614601"/>
    </source>
</evidence>
<dbReference type="GO" id="GO:0003824">
    <property type="term" value="F:catalytic activity"/>
    <property type="evidence" value="ECO:0007669"/>
    <property type="project" value="InterPro"/>
</dbReference>
<feature type="signal peptide" evidence="1">
    <location>
        <begin position="1"/>
        <end position="23"/>
    </location>
</feature>
<gene>
    <name evidence="3" type="ORF">BOKJ2_LOCUS7350</name>
</gene>
<dbReference type="EMBL" id="CAJFDH010000004">
    <property type="protein sequence ID" value="CAD5218140.1"/>
    <property type="molecule type" value="Genomic_DNA"/>
</dbReference>
<dbReference type="InterPro" id="IPR005135">
    <property type="entry name" value="Endo/exonuclease/phosphatase"/>
</dbReference>
<feature type="domain" description="Endonuclease/exonuclease/phosphatase" evidence="2">
    <location>
        <begin position="99"/>
        <end position="379"/>
    </location>
</feature>
<accession>A0A811KTF1</accession>
<dbReference type="AlphaFoldDB" id="A0A811KTF1"/>
<dbReference type="Proteomes" id="UP000614601">
    <property type="component" value="Unassembled WGS sequence"/>
</dbReference>
<feature type="chain" id="PRO_5035595306" description="Endonuclease/exonuclease/phosphatase domain-containing protein" evidence="1">
    <location>
        <begin position="24"/>
        <end position="389"/>
    </location>
</feature>
<evidence type="ECO:0000259" key="2">
    <source>
        <dbReference type="Pfam" id="PF03372"/>
    </source>
</evidence>
<evidence type="ECO:0000256" key="1">
    <source>
        <dbReference type="SAM" id="SignalP"/>
    </source>
</evidence>
<dbReference type="Pfam" id="PF03372">
    <property type="entry name" value="Exo_endo_phos"/>
    <property type="match status" value="1"/>
</dbReference>
<protein>
    <recommendedName>
        <fullName evidence="2">Endonuclease/exonuclease/phosphatase domain-containing protein</fullName>
    </recommendedName>
</protein>
<dbReference type="OrthoDB" id="276515at2759"/>
<evidence type="ECO:0000313" key="3">
    <source>
        <dbReference type="EMBL" id="CAD5218140.1"/>
    </source>
</evidence>
<proteinExistence type="predicted"/>
<dbReference type="PANTHER" id="PTHR41349:SF1">
    <property type="entry name" value="PROTEIN CBG08683"/>
    <property type="match status" value="1"/>
</dbReference>
<keyword evidence="4" id="KW-1185">Reference proteome</keyword>
<keyword evidence="1" id="KW-0732">Signal</keyword>
<dbReference type="Gene3D" id="3.60.10.10">
    <property type="entry name" value="Endonuclease/exonuclease/phosphatase"/>
    <property type="match status" value="1"/>
</dbReference>
<reference evidence="3" key="1">
    <citation type="submission" date="2020-09" db="EMBL/GenBank/DDBJ databases">
        <authorList>
            <person name="Kikuchi T."/>
        </authorList>
    </citation>
    <scope>NUCLEOTIDE SEQUENCE</scope>
    <source>
        <strain evidence="3">SH1</strain>
    </source>
</reference>
<dbReference type="InterPro" id="IPR036691">
    <property type="entry name" value="Endo/exonu/phosph_ase_sf"/>
</dbReference>
<comment type="caution">
    <text evidence="3">The sequence shown here is derived from an EMBL/GenBank/DDBJ whole genome shotgun (WGS) entry which is preliminary data.</text>
</comment>
<dbReference type="Proteomes" id="UP000783686">
    <property type="component" value="Unassembled WGS sequence"/>
</dbReference>